<comment type="similarity">
    <text evidence="3">Belongs to the aldehyde dehydrogenase family.</text>
</comment>
<dbReference type="EC" id="1.2.1.-" evidence="5"/>
<proteinExistence type="inferred from homology"/>
<evidence type="ECO:0000256" key="3">
    <source>
        <dbReference type="RuleBase" id="RU003345"/>
    </source>
</evidence>
<dbReference type="RefSeq" id="WP_311630273.1">
    <property type="nucleotide sequence ID" value="NZ_JAVREN010000011.1"/>
</dbReference>
<dbReference type="InterPro" id="IPR015590">
    <property type="entry name" value="Aldehyde_DH_dom"/>
</dbReference>
<dbReference type="Gene3D" id="3.40.309.10">
    <property type="entry name" value="Aldehyde Dehydrogenase, Chain A, domain 2"/>
    <property type="match status" value="1"/>
</dbReference>
<evidence type="ECO:0000256" key="2">
    <source>
        <dbReference type="PROSITE-ProRule" id="PRU10007"/>
    </source>
</evidence>
<sequence>MDFDLLGRTAATAGRERGTRSVFDPATGEVAREFHVADEHSVDAAVGRAHQAWQEHWRHTTAARRAAVLRRIADRVRAHADEIAALEAVEVGKPLTQARQFDLELCVASFEYYAGLLAHPPGQVRFDGPLTSVTELDPYGVVAGILPFNWPPIHLAAKCAPALAAGNAVVLKPPEQAPSAVIRLVELISLELPDGLVQAVCGGATVGEALVTHEKVGKISFTGSVPAGRAVSALAARRLTPTLMELGGKNALVVLAGADLGAAVRGAVEGAWFNQGEACTAASRLLVHESLHDEFVARLSAAVRRLVVGPPLEARTHVGPLVSRQQQTSVLGHLETAVAEGAEVAAEAPLHLPDRYADGFWVRPTLLTRVDPGSRAGQEEIFGPVATVTPFATAEEAVAIANGTPFALVAGVYDRDTAAAWAVARRLDAGIVFVNNYNRSVLGTPFGGNRHSGHGREHSPETLRAYGRSKSYRLPNGSGEVPQWFAVNEVT</sequence>
<accession>A0ABU2L7L6</accession>
<dbReference type="Gene3D" id="3.40.605.10">
    <property type="entry name" value="Aldehyde Dehydrogenase, Chain A, domain 1"/>
    <property type="match status" value="1"/>
</dbReference>
<keyword evidence="6" id="KW-1185">Reference proteome</keyword>
<gene>
    <name evidence="5" type="ORF">RM780_10170</name>
</gene>
<keyword evidence="1 3" id="KW-0560">Oxidoreductase</keyword>
<evidence type="ECO:0000256" key="1">
    <source>
        <dbReference type="ARBA" id="ARBA00023002"/>
    </source>
</evidence>
<evidence type="ECO:0000313" key="6">
    <source>
        <dbReference type="Proteomes" id="UP001183388"/>
    </source>
</evidence>
<dbReference type="GO" id="GO:0016491">
    <property type="term" value="F:oxidoreductase activity"/>
    <property type="evidence" value="ECO:0007669"/>
    <property type="project" value="UniProtKB-KW"/>
</dbReference>
<dbReference type="PANTHER" id="PTHR11699">
    <property type="entry name" value="ALDEHYDE DEHYDROGENASE-RELATED"/>
    <property type="match status" value="1"/>
</dbReference>
<feature type="domain" description="Aldehyde dehydrogenase" evidence="4">
    <location>
        <begin position="18"/>
        <end position="471"/>
    </location>
</feature>
<dbReference type="Pfam" id="PF00171">
    <property type="entry name" value="Aldedh"/>
    <property type="match status" value="1"/>
</dbReference>
<name>A0ABU2L7L6_9ACTN</name>
<dbReference type="CDD" id="cd07078">
    <property type="entry name" value="ALDH"/>
    <property type="match status" value="1"/>
</dbReference>
<dbReference type="PROSITE" id="PS00687">
    <property type="entry name" value="ALDEHYDE_DEHYDR_GLU"/>
    <property type="match status" value="1"/>
</dbReference>
<reference evidence="6" key="1">
    <citation type="submission" date="2023-07" db="EMBL/GenBank/DDBJ databases">
        <title>30 novel species of actinomycetes from the DSMZ collection.</title>
        <authorList>
            <person name="Nouioui I."/>
        </authorList>
    </citation>
    <scope>NUCLEOTIDE SEQUENCE [LARGE SCALE GENOMIC DNA]</scope>
    <source>
        <strain evidence="6">DSM 44917</strain>
    </source>
</reference>
<dbReference type="Proteomes" id="UP001183388">
    <property type="component" value="Unassembled WGS sequence"/>
</dbReference>
<feature type="active site" evidence="2">
    <location>
        <position position="245"/>
    </location>
</feature>
<evidence type="ECO:0000259" key="4">
    <source>
        <dbReference type="Pfam" id="PF00171"/>
    </source>
</evidence>
<dbReference type="SUPFAM" id="SSF53720">
    <property type="entry name" value="ALDH-like"/>
    <property type="match status" value="1"/>
</dbReference>
<dbReference type="InterPro" id="IPR016162">
    <property type="entry name" value="Ald_DH_N"/>
</dbReference>
<dbReference type="InterPro" id="IPR029510">
    <property type="entry name" value="Ald_DH_CS_GLU"/>
</dbReference>
<organism evidence="5 6">
    <name type="scientific">Streptomyces boetiae</name>
    <dbReference type="NCBI Taxonomy" id="3075541"/>
    <lineage>
        <taxon>Bacteria</taxon>
        <taxon>Bacillati</taxon>
        <taxon>Actinomycetota</taxon>
        <taxon>Actinomycetes</taxon>
        <taxon>Kitasatosporales</taxon>
        <taxon>Streptomycetaceae</taxon>
        <taxon>Streptomyces</taxon>
    </lineage>
</organism>
<evidence type="ECO:0000313" key="5">
    <source>
        <dbReference type="EMBL" id="MDT0307327.1"/>
    </source>
</evidence>
<dbReference type="InterPro" id="IPR016161">
    <property type="entry name" value="Ald_DH/histidinol_DH"/>
</dbReference>
<dbReference type="EMBL" id="JAVREN010000011">
    <property type="protein sequence ID" value="MDT0307327.1"/>
    <property type="molecule type" value="Genomic_DNA"/>
</dbReference>
<comment type="caution">
    <text evidence="5">The sequence shown here is derived from an EMBL/GenBank/DDBJ whole genome shotgun (WGS) entry which is preliminary data.</text>
</comment>
<protein>
    <submittedName>
        <fullName evidence="5">Aldehyde dehydrogenase family protein</fullName>
        <ecNumber evidence="5">1.2.1.-</ecNumber>
    </submittedName>
</protein>
<dbReference type="InterPro" id="IPR016163">
    <property type="entry name" value="Ald_DH_C"/>
</dbReference>